<evidence type="ECO:0000256" key="6">
    <source>
        <dbReference type="ARBA" id="ARBA00022692"/>
    </source>
</evidence>
<keyword evidence="5" id="KW-1003">Cell membrane</keyword>
<dbReference type="Proteomes" id="UP000198951">
    <property type="component" value="Unassembled WGS sequence"/>
</dbReference>
<dbReference type="GO" id="GO:0015297">
    <property type="term" value="F:antiporter activity"/>
    <property type="evidence" value="ECO:0007669"/>
    <property type="project" value="InterPro"/>
</dbReference>
<dbReference type="GO" id="GO:0005886">
    <property type="term" value="C:plasma membrane"/>
    <property type="evidence" value="ECO:0007669"/>
    <property type="project" value="UniProtKB-SubCell"/>
</dbReference>
<keyword evidence="7 10" id="KW-1133">Transmembrane helix</keyword>
<evidence type="ECO:0000256" key="7">
    <source>
        <dbReference type="ARBA" id="ARBA00022989"/>
    </source>
</evidence>
<organism evidence="11 12">
    <name type="scientific">Flavobacterium gillisiae</name>
    <dbReference type="NCBI Taxonomy" id="150146"/>
    <lineage>
        <taxon>Bacteria</taxon>
        <taxon>Pseudomonadati</taxon>
        <taxon>Bacteroidota</taxon>
        <taxon>Flavobacteriia</taxon>
        <taxon>Flavobacteriales</taxon>
        <taxon>Flavobacteriaceae</taxon>
        <taxon>Flavobacterium</taxon>
    </lineage>
</organism>
<dbReference type="PIRSF" id="PIRSF006603">
    <property type="entry name" value="DinF"/>
    <property type="match status" value="1"/>
</dbReference>
<keyword evidence="8 10" id="KW-0472">Membrane</keyword>
<feature type="transmembrane region" description="Helical" evidence="10">
    <location>
        <begin position="318"/>
        <end position="338"/>
    </location>
</feature>
<evidence type="ECO:0000256" key="3">
    <source>
        <dbReference type="ARBA" id="ARBA00022106"/>
    </source>
</evidence>
<evidence type="ECO:0000256" key="1">
    <source>
        <dbReference type="ARBA" id="ARBA00004651"/>
    </source>
</evidence>
<accession>A0A1H3Z3I6</accession>
<name>A0A1H3Z3I6_9FLAO</name>
<dbReference type="InterPro" id="IPR051327">
    <property type="entry name" value="MATE_MepA_subfamily"/>
</dbReference>
<gene>
    <name evidence="11" type="ORF">SAMN05443667_102233</name>
</gene>
<feature type="transmembrane region" description="Helical" evidence="10">
    <location>
        <begin position="192"/>
        <end position="217"/>
    </location>
</feature>
<dbReference type="GO" id="GO:0046677">
    <property type="term" value="P:response to antibiotic"/>
    <property type="evidence" value="ECO:0007669"/>
    <property type="project" value="UniProtKB-KW"/>
</dbReference>
<dbReference type="EMBL" id="FNRD01000002">
    <property type="protein sequence ID" value="SEA17951.1"/>
    <property type="molecule type" value="Genomic_DNA"/>
</dbReference>
<dbReference type="RefSeq" id="WP_091085436.1">
    <property type="nucleotide sequence ID" value="NZ_FNRD01000002.1"/>
</dbReference>
<dbReference type="Pfam" id="PF01554">
    <property type="entry name" value="MatE"/>
    <property type="match status" value="2"/>
</dbReference>
<comment type="similarity">
    <text evidence="2">Belongs to the multi antimicrobial extrusion (MATE) (TC 2.A.66.1) family. MepA subfamily.</text>
</comment>
<feature type="transmembrane region" description="Helical" evidence="10">
    <location>
        <begin position="358"/>
        <end position="379"/>
    </location>
</feature>
<dbReference type="OrthoDB" id="9811110at2"/>
<feature type="transmembrane region" description="Helical" evidence="10">
    <location>
        <begin position="166"/>
        <end position="186"/>
    </location>
</feature>
<dbReference type="CDD" id="cd13143">
    <property type="entry name" value="MATE_MepA_like"/>
    <property type="match status" value="1"/>
</dbReference>
<dbReference type="NCBIfam" id="TIGR00797">
    <property type="entry name" value="matE"/>
    <property type="match status" value="1"/>
</dbReference>
<keyword evidence="4" id="KW-0813">Transport</keyword>
<keyword evidence="6 10" id="KW-0812">Transmembrane</keyword>
<feature type="transmembrane region" description="Helical" evidence="10">
    <location>
        <begin position="99"/>
        <end position="124"/>
    </location>
</feature>
<evidence type="ECO:0000313" key="11">
    <source>
        <dbReference type="EMBL" id="SEA17951.1"/>
    </source>
</evidence>
<evidence type="ECO:0000256" key="8">
    <source>
        <dbReference type="ARBA" id="ARBA00023136"/>
    </source>
</evidence>
<evidence type="ECO:0000256" key="4">
    <source>
        <dbReference type="ARBA" id="ARBA00022448"/>
    </source>
</evidence>
<comment type="subcellular location">
    <subcellularLocation>
        <location evidence="1">Cell membrane</location>
        <topology evidence="1">Multi-pass membrane protein</topology>
    </subcellularLocation>
</comment>
<dbReference type="PANTHER" id="PTHR43823:SF3">
    <property type="entry name" value="MULTIDRUG EXPORT PROTEIN MEPA"/>
    <property type="match status" value="1"/>
</dbReference>
<keyword evidence="9" id="KW-0046">Antibiotic resistance</keyword>
<dbReference type="STRING" id="150146.SAMN05443667_102233"/>
<feature type="transmembrane region" description="Helical" evidence="10">
    <location>
        <begin position="272"/>
        <end position="297"/>
    </location>
</feature>
<dbReference type="InterPro" id="IPR048279">
    <property type="entry name" value="MdtK-like"/>
</dbReference>
<dbReference type="AlphaFoldDB" id="A0A1H3Z3I6"/>
<reference evidence="12" key="1">
    <citation type="submission" date="2016-10" db="EMBL/GenBank/DDBJ databases">
        <authorList>
            <person name="Varghese N."/>
            <person name="Submissions S."/>
        </authorList>
    </citation>
    <scope>NUCLEOTIDE SEQUENCE [LARGE SCALE GENOMIC DNA]</scope>
    <source>
        <strain evidence="12">DSM 22376</strain>
    </source>
</reference>
<dbReference type="InterPro" id="IPR045070">
    <property type="entry name" value="MATE_MepA-like"/>
</dbReference>
<feature type="transmembrane region" description="Helical" evidence="10">
    <location>
        <begin position="49"/>
        <end position="79"/>
    </location>
</feature>
<dbReference type="GO" id="GO:0042910">
    <property type="term" value="F:xenobiotic transmembrane transporter activity"/>
    <property type="evidence" value="ECO:0007669"/>
    <property type="project" value="InterPro"/>
</dbReference>
<dbReference type="PANTHER" id="PTHR43823">
    <property type="entry name" value="SPORULATION PROTEIN YKVU"/>
    <property type="match status" value="1"/>
</dbReference>
<feature type="transmembrane region" description="Helical" evidence="10">
    <location>
        <begin position="21"/>
        <end position="43"/>
    </location>
</feature>
<keyword evidence="12" id="KW-1185">Reference proteome</keyword>
<evidence type="ECO:0000256" key="5">
    <source>
        <dbReference type="ARBA" id="ARBA00022475"/>
    </source>
</evidence>
<dbReference type="InterPro" id="IPR002528">
    <property type="entry name" value="MATE_fam"/>
</dbReference>
<protein>
    <recommendedName>
        <fullName evidence="3">Multidrug export protein MepA</fullName>
    </recommendedName>
</protein>
<evidence type="ECO:0000256" key="9">
    <source>
        <dbReference type="ARBA" id="ARBA00023251"/>
    </source>
</evidence>
<evidence type="ECO:0000256" key="2">
    <source>
        <dbReference type="ARBA" id="ARBA00008417"/>
    </source>
</evidence>
<evidence type="ECO:0000313" key="12">
    <source>
        <dbReference type="Proteomes" id="UP000198951"/>
    </source>
</evidence>
<sequence>MAISAEELGTEDIKKLLMKQALPASIGILFMSVNILIDTIFVGQWIGSLAIAAVTVVLPITFLISSLGMAIGVGGGSVLSRALGAKDREKAKTTFANQIMMTFILASLFVLLGIFFSTEMLLLFGAKGAIIAPAAEFFSPIILSVPFLALCMMGNNIIRAEGKAKFAMVAMIIPAFVNIILDIIFIKTMGLGMFGAALATSISYFMCFLFVLWFFVYKSELKLKARHFKLHLPILKEITELSFVTFSRQGVIAVLAIILNHTLYSYGGEHSIAVYGIISRMLMFALFPILGITQGFIPIAGYNYGAQNFGRVKESIQISIKYAALLASLIFVVILYYATPIVTIFTTDPKVIAETPNALRWVFAASPIIAIQLIGAAYFQAAGKAKKALMLTLSKQGFFLIPLVLILPNFFGIFGVWVAFPIADVLSTILTGYFLKKEMNTKLIKTTDGIL</sequence>
<evidence type="ECO:0000256" key="10">
    <source>
        <dbReference type="SAM" id="Phobius"/>
    </source>
</evidence>
<proteinExistence type="inferred from homology"/>
<feature type="transmembrane region" description="Helical" evidence="10">
    <location>
        <begin position="130"/>
        <end position="154"/>
    </location>
</feature>